<comment type="caution">
    <text evidence="9">The sequence shown here is derived from an EMBL/GenBank/DDBJ whole genome shotgun (WGS) entry which is preliminary data.</text>
</comment>
<comment type="similarity">
    <text evidence="2">Belongs to the synaptobrevin family.</text>
</comment>
<dbReference type="PROSITE" id="PS00417">
    <property type="entry name" value="SYNAPTOBREVIN"/>
    <property type="match status" value="1"/>
</dbReference>
<keyword evidence="5" id="KW-0175">Coiled coil</keyword>
<keyword evidence="3 6" id="KW-0472">Membrane</keyword>
<evidence type="ECO:0000256" key="2">
    <source>
        <dbReference type="ARBA" id="ARBA00008025"/>
    </source>
</evidence>
<dbReference type="SUPFAM" id="SSF58038">
    <property type="entry name" value="SNARE fusion complex"/>
    <property type="match status" value="1"/>
</dbReference>
<evidence type="ECO:0000256" key="6">
    <source>
        <dbReference type="SAM" id="Phobius"/>
    </source>
</evidence>
<evidence type="ECO:0000313" key="9">
    <source>
        <dbReference type="EMBL" id="KAK5093179.1"/>
    </source>
</evidence>
<dbReference type="PROSITE" id="PS50892">
    <property type="entry name" value="V_SNARE"/>
    <property type="match status" value="1"/>
</dbReference>
<evidence type="ECO:0000256" key="4">
    <source>
        <dbReference type="ARBA" id="ARBA00026133"/>
    </source>
</evidence>
<dbReference type="InterPro" id="IPR042855">
    <property type="entry name" value="V_SNARE_CC"/>
</dbReference>
<dbReference type="Pfam" id="PF00957">
    <property type="entry name" value="Synaptobrevin"/>
    <property type="match status" value="1"/>
</dbReference>
<evidence type="ECO:0000256" key="1">
    <source>
        <dbReference type="ARBA" id="ARBA00004308"/>
    </source>
</evidence>
<evidence type="ECO:0000259" key="7">
    <source>
        <dbReference type="PROSITE" id="PS50859"/>
    </source>
</evidence>
<dbReference type="Pfam" id="PF22998">
    <property type="entry name" value="GNAT_LYC1-like"/>
    <property type="match status" value="1"/>
</dbReference>
<feature type="transmembrane region" description="Helical" evidence="6">
    <location>
        <begin position="609"/>
        <end position="634"/>
    </location>
</feature>
<dbReference type="InterPro" id="IPR016181">
    <property type="entry name" value="Acyl_CoA_acyltransferase"/>
</dbReference>
<proteinExistence type="inferred from homology"/>
<evidence type="ECO:0000256" key="3">
    <source>
        <dbReference type="ARBA" id="ARBA00023136"/>
    </source>
</evidence>
<dbReference type="InterPro" id="IPR053013">
    <property type="entry name" value="LAT"/>
</dbReference>
<comment type="subcellular location">
    <subcellularLocation>
        <location evidence="1">Endomembrane system</location>
    </subcellularLocation>
</comment>
<dbReference type="SUPFAM" id="SSF55729">
    <property type="entry name" value="Acyl-CoA N-acyltransferases (Nat)"/>
    <property type="match status" value="1"/>
</dbReference>
<protein>
    <recommendedName>
        <fullName evidence="4">Synaptobrevin homolog YKT6</fullName>
    </recommendedName>
</protein>
<dbReference type="PANTHER" id="PTHR34815:SF2">
    <property type="entry name" value="N-ACETYLTRANSFERASE DOMAIN-CONTAINING PROTEIN"/>
    <property type="match status" value="1"/>
</dbReference>
<dbReference type="InterPro" id="IPR055100">
    <property type="entry name" value="GNAT_LYC1-like"/>
</dbReference>
<dbReference type="Proteomes" id="UP001345013">
    <property type="component" value="Unassembled WGS sequence"/>
</dbReference>
<dbReference type="InterPro" id="IPR011012">
    <property type="entry name" value="Longin-like_dom_sf"/>
</dbReference>
<keyword evidence="6" id="KW-1133">Transmembrane helix</keyword>
<dbReference type="EMBL" id="JAVRRG010000046">
    <property type="protein sequence ID" value="KAK5093179.1"/>
    <property type="molecule type" value="Genomic_DNA"/>
</dbReference>
<dbReference type="PROSITE" id="PS50859">
    <property type="entry name" value="LONGIN"/>
    <property type="match status" value="1"/>
</dbReference>
<evidence type="ECO:0000256" key="5">
    <source>
        <dbReference type="PROSITE-ProRule" id="PRU00290"/>
    </source>
</evidence>
<accession>A0ABR0KBV5</accession>
<dbReference type="SUPFAM" id="SSF64356">
    <property type="entry name" value="SNARE-like"/>
    <property type="match status" value="1"/>
</dbReference>
<dbReference type="InterPro" id="IPR010908">
    <property type="entry name" value="Longin_dom"/>
</dbReference>
<dbReference type="InterPro" id="IPR001388">
    <property type="entry name" value="Synaptobrevin-like"/>
</dbReference>
<name>A0ABR0KBV5_9EURO</name>
<dbReference type="SMART" id="SM01270">
    <property type="entry name" value="Longin"/>
    <property type="match status" value="1"/>
</dbReference>
<gene>
    <name evidence="9" type="ORF">LTR24_004439</name>
</gene>
<reference evidence="9 10" key="1">
    <citation type="submission" date="2023-08" db="EMBL/GenBank/DDBJ databases">
        <title>Black Yeasts Isolated from many extreme environments.</title>
        <authorList>
            <person name="Coleine C."/>
            <person name="Stajich J.E."/>
            <person name="Selbmann L."/>
        </authorList>
    </citation>
    <scope>NUCLEOTIDE SEQUENCE [LARGE SCALE GENOMIC DNA]</scope>
    <source>
        <strain evidence="9 10">CCFEE 5885</strain>
    </source>
</reference>
<keyword evidence="6" id="KW-0812">Transmembrane</keyword>
<dbReference type="Gene3D" id="3.40.630.30">
    <property type="match status" value="1"/>
</dbReference>
<organism evidence="9 10">
    <name type="scientific">Lithohypha guttulata</name>
    <dbReference type="NCBI Taxonomy" id="1690604"/>
    <lineage>
        <taxon>Eukaryota</taxon>
        <taxon>Fungi</taxon>
        <taxon>Dikarya</taxon>
        <taxon>Ascomycota</taxon>
        <taxon>Pezizomycotina</taxon>
        <taxon>Eurotiomycetes</taxon>
        <taxon>Chaetothyriomycetidae</taxon>
        <taxon>Chaetothyriales</taxon>
        <taxon>Trichomeriaceae</taxon>
        <taxon>Lithohypha</taxon>
    </lineage>
</organism>
<dbReference type="Gene3D" id="1.20.5.110">
    <property type="match status" value="1"/>
</dbReference>
<feature type="domain" description="V-SNARE coiled-coil homology" evidence="8">
    <location>
        <begin position="545"/>
        <end position="605"/>
    </location>
</feature>
<feature type="domain" description="Longin" evidence="7">
    <location>
        <begin position="372"/>
        <end position="530"/>
    </location>
</feature>
<evidence type="ECO:0000313" key="10">
    <source>
        <dbReference type="Proteomes" id="UP001345013"/>
    </source>
</evidence>
<dbReference type="Pfam" id="PF13774">
    <property type="entry name" value="Longin"/>
    <property type="match status" value="1"/>
</dbReference>
<keyword evidence="10" id="KW-1185">Reference proteome</keyword>
<dbReference type="PRINTS" id="PR00219">
    <property type="entry name" value="SYNAPTOBREVN"/>
</dbReference>
<evidence type="ECO:0000259" key="8">
    <source>
        <dbReference type="PROSITE" id="PS50892"/>
    </source>
</evidence>
<sequence length="642" mass="71481">MPAAQENPTRLVTNGVQPYLEPSSLPSNTDPNVILESANHPEYEQTWRLNASEWKGFLSEPSYLDREQYLIEADICRDGGATAWILTSAKLSANEDGSRPILAACETTRKNAYVAKDGVLQKVISHGIGSVYCRSEYRGKGYAGTMIEELGKKLETYQQLKGGKGRFSVLYSDIGPKFYAKHGWQPFPSTHISLQTIDNAGEYHQRRAEITPLPHIEDLEYQDLAAIPLISNLEDRLTKMSSANPSKTFLAFQPDMPNLQWHFMREEFLAEVLGREKPEIKGALDQKTGIALIWVRTYSEDSSQWHLSVLYVHIPESINHTAETRKSLPALLLRAQYEAHVWDMSAGVEVWDPRKEVVEAAEAIAYGHQVQVISRDQEHICSLKWNGPDTDDVVWLANESACIAHGSTILSEHTTPGTSSTNASSLASIILPKVSHNTPQKLTYTHDRLFVHYIADSPSAPSTSSSSADADLSSHAALTYLVIAPSELGRRIPFAFLLDLKKKYLAQFPSGDTNYASLPAYGTAAFNSTLKSTMSTYNTSPPADSLSAARREIDSVKDIMTENIERVLERGERIDLLVDKTDRLGGSARDFRVRSRGLRRRMWWKNVKLMVLLGVVVVFLLYLFIGFGCGLPGWSRCVGSGK</sequence>
<dbReference type="CDD" id="cd14824">
    <property type="entry name" value="Longin"/>
    <property type="match status" value="1"/>
</dbReference>
<dbReference type="Gene3D" id="3.30.450.50">
    <property type="entry name" value="Longin domain"/>
    <property type="match status" value="1"/>
</dbReference>
<dbReference type="PANTHER" id="PTHR34815">
    <property type="entry name" value="LYSINE ACETYLTRANSFERASE"/>
    <property type="match status" value="1"/>
</dbReference>